<dbReference type="Gene3D" id="3.90.70.200">
    <property type="entry name" value="Plus-3 domain"/>
    <property type="match status" value="1"/>
</dbReference>
<dbReference type="PANTHER" id="PTHR46695:SF4">
    <property type="entry name" value="ZINC FINGER CCCH DOMAIN-CONTAINING PROTEIN 44"/>
    <property type="match status" value="1"/>
</dbReference>
<dbReference type="InterPro" id="IPR036128">
    <property type="entry name" value="Plus3-like_sf"/>
</dbReference>
<dbReference type="PROSITE" id="PS51360">
    <property type="entry name" value="PLUS3"/>
    <property type="match status" value="1"/>
</dbReference>
<name>A0A392QBJ6_9FABA</name>
<dbReference type="GO" id="GO:0003677">
    <property type="term" value="F:DNA binding"/>
    <property type="evidence" value="ECO:0007669"/>
    <property type="project" value="InterPro"/>
</dbReference>
<reference evidence="2 3" key="1">
    <citation type="journal article" date="2018" name="Front. Plant Sci.">
        <title>Red Clover (Trifolium pratense) and Zigzag Clover (T. medium) - A Picture of Genomic Similarities and Differences.</title>
        <authorList>
            <person name="Dluhosova J."/>
            <person name="Istvanek J."/>
            <person name="Nedelnik J."/>
            <person name="Repkova J."/>
        </authorList>
    </citation>
    <scope>NUCLEOTIDE SEQUENCE [LARGE SCALE GENOMIC DNA]</scope>
    <source>
        <strain evidence="3">cv. 10/8</strain>
        <tissue evidence="2">Leaf</tissue>
    </source>
</reference>
<feature type="domain" description="Plus3" evidence="1">
    <location>
        <begin position="1"/>
        <end position="89"/>
    </location>
</feature>
<proteinExistence type="predicted"/>
<dbReference type="EMBL" id="LXQA010125243">
    <property type="protein sequence ID" value="MCI21508.1"/>
    <property type="molecule type" value="Genomic_DNA"/>
</dbReference>
<accession>A0A392QBJ6</accession>
<keyword evidence="3" id="KW-1185">Reference proteome</keyword>
<dbReference type="SUPFAM" id="SSF159042">
    <property type="entry name" value="Plus3-like"/>
    <property type="match status" value="1"/>
</dbReference>
<dbReference type="AlphaFoldDB" id="A0A392QBJ6"/>
<dbReference type="Proteomes" id="UP000265520">
    <property type="component" value="Unassembled WGS sequence"/>
</dbReference>
<evidence type="ECO:0000259" key="1">
    <source>
        <dbReference type="PROSITE" id="PS51360"/>
    </source>
</evidence>
<evidence type="ECO:0000313" key="3">
    <source>
        <dbReference type="Proteomes" id="UP000265520"/>
    </source>
</evidence>
<dbReference type="InterPro" id="IPR004343">
    <property type="entry name" value="Plus-3_dom"/>
</dbReference>
<comment type="caution">
    <text evidence="2">The sequence shown here is derived from an EMBL/GenBank/DDBJ whole genome shotgun (WGS) entry which is preliminary data.</text>
</comment>
<dbReference type="Pfam" id="PF03126">
    <property type="entry name" value="Plus-3"/>
    <property type="match status" value="1"/>
</dbReference>
<feature type="non-terminal residue" evidence="2">
    <location>
        <position position="89"/>
    </location>
</feature>
<dbReference type="SMART" id="SM00719">
    <property type="entry name" value="Plus3"/>
    <property type="match status" value="1"/>
</dbReference>
<evidence type="ECO:0000313" key="2">
    <source>
        <dbReference type="EMBL" id="MCI21508.1"/>
    </source>
</evidence>
<sequence length="89" mass="10266">MESLTDDIERIHEKVVGSFVRIRISSGTSKVAEPYKIGTRTTDIKLEILNLNRKEVIPIDEISNQEFSEDECKRLRQSIKYGLSKRLTV</sequence>
<organism evidence="2 3">
    <name type="scientific">Trifolium medium</name>
    <dbReference type="NCBI Taxonomy" id="97028"/>
    <lineage>
        <taxon>Eukaryota</taxon>
        <taxon>Viridiplantae</taxon>
        <taxon>Streptophyta</taxon>
        <taxon>Embryophyta</taxon>
        <taxon>Tracheophyta</taxon>
        <taxon>Spermatophyta</taxon>
        <taxon>Magnoliopsida</taxon>
        <taxon>eudicotyledons</taxon>
        <taxon>Gunneridae</taxon>
        <taxon>Pentapetalae</taxon>
        <taxon>rosids</taxon>
        <taxon>fabids</taxon>
        <taxon>Fabales</taxon>
        <taxon>Fabaceae</taxon>
        <taxon>Papilionoideae</taxon>
        <taxon>50 kb inversion clade</taxon>
        <taxon>NPAAA clade</taxon>
        <taxon>Hologalegina</taxon>
        <taxon>IRL clade</taxon>
        <taxon>Trifolieae</taxon>
        <taxon>Trifolium</taxon>
    </lineage>
</organism>
<dbReference type="PANTHER" id="PTHR46695">
    <property type="entry name" value="ZINC FINGER CCCH DOMAIN-CONTAINING PROTEIN 44-RELATED"/>
    <property type="match status" value="1"/>
</dbReference>
<protein>
    <submittedName>
        <fullName evidence="2">Zinc finger CCCH domain-containing protein 44-like</fullName>
    </submittedName>
</protein>